<evidence type="ECO:0000313" key="3">
    <source>
        <dbReference type="EMBL" id="KAF2075653.1"/>
    </source>
</evidence>
<dbReference type="EMBL" id="AJWJ01000090">
    <property type="protein sequence ID" value="KAF2075653.1"/>
    <property type="molecule type" value="Genomic_DNA"/>
</dbReference>
<feature type="region of interest" description="Disordered" evidence="2">
    <location>
        <begin position="263"/>
        <end position="287"/>
    </location>
</feature>
<keyword evidence="4" id="KW-1185">Reference proteome</keyword>
<keyword evidence="1" id="KW-0175">Coiled coil</keyword>
<protein>
    <submittedName>
        <fullName evidence="3">Uncharacterized protein</fullName>
    </submittedName>
</protein>
<name>A0A8J4PX85_9MYCE</name>
<organism evidence="3 4">
    <name type="scientific">Polysphondylium violaceum</name>
    <dbReference type="NCBI Taxonomy" id="133409"/>
    <lineage>
        <taxon>Eukaryota</taxon>
        <taxon>Amoebozoa</taxon>
        <taxon>Evosea</taxon>
        <taxon>Eumycetozoa</taxon>
        <taxon>Dictyostelia</taxon>
        <taxon>Dictyosteliales</taxon>
        <taxon>Dictyosteliaceae</taxon>
        <taxon>Polysphondylium</taxon>
    </lineage>
</organism>
<proteinExistence type="predicted"/>
<evidence type="ECO:0000313" key="4">
    <source>
        <dbReference type="Proteomes" id="UP000695562"/>
    </source>
</evidence>
<gene>
    <name evidence="3" type="ORF">CYY_003026</name>
</gene>
<feature type="coiled-coil region" evidence="1">
    <location>
        <begin position="335"/>
        <end position="369"/>
    </location>
</feature>
<accession>A0A8J4PX85</accession>
<feature type="compositionally biased region" description="Acidic residues" evidence="2">
    <location>
        <begin position="123"/>
        <end position="132"/>
    </location>
</feature>
<feature type="region of interest" description="Disordered" evidence="2">
    <location>
        <begin position="107"/>
        <end position="132"/>
    </location>
</feature>
<reference evidence="3" key="1">
    <citation type="submission" date="2020-01" db="EMBL/GenBank/DDBJ databases">
        <title>Development of genomics and gene disruption for Polysphondylium violaceum indicates a role for the polyketide synthase stlB in stalk morphogenesis.</title>
        <authorList>
            <person name="Narita B."/>
            <person name="Kawabe Y."/>
            <person name="Kin K."/>
            <person name="Saito T."/>
            <person name="Gibbs R."/>
            <person name="Kuspa A."/>
            <person name="Muzny D."/>
            <person name="Queller D."/>
            <person name="Richards S."/>
            <person name="Strassman J."/>
            <person name="Sucgang R."/>
            <person name="Worley K."/>
            <person name="Schaap P."/>
        </authorList>
    </citation>
    <scope>NUCLEOTIDE SEQUENCE</scope>
    <source>
        <strain evidence="3">QSvi11</strain>
    </source>
</reference>
<sequence length="407" mass="46223">MGNKVTKENQNNQIITNTSISYDPVRYNNEVKDKSQPQKLKTLEVEEVINSTPKIQEPPKINQMEGFQELPKVPSVLPSIPPPINSDDQDKVDLIPILEAEIKAEEKIIEEEKEPEQIVPEPIVEENEENEEKDVVVVSIQTPEVPIGDSPVISSEEIDLEETKINIENVELPEEPTIEEIKQEQEPIDVPNVFTRERLQTRAEAELLNLFAKNPINLDDANAPQPYAKDDGLSPIAEHYQDLPKKSRKGTLSKKFFATFSRKKSRKIQNGEDPFTSPPLTSNKEDKLSIPPVAGELPITLENNNNNNFMNDPVPGTMKKKKYHTISYKMATIRKKLFAEEKKIIEEEMEKAEKEDAEAAEKKEEVKKKKSFFSSHEFAHYGAMVSKEIGHVFMLSSPSGYAYSPYI</sequence>
<evidence type="ECO:0000256" key="1">
    <source>
        <dbReference type="SAM" id="Coils"/>
    </source>
</evidence>
<dbReference type="OrthoDB" id="10681974at2759"/>
<dbReference type="Proteomes" id="UP000695562">
    <property type="component" value="Unassembled WGS sequence"/>
</dbReference>
<comment type="caution">
    <text evidence="3">The sequence shown here is derived from an EMBL/GenBank/DDBJ whole genome shotgun (WGS) entry which is preliminary data.</text>
</comment>
<evidence type="ECO:0000256" key="2">
    <source>
        <dbReference type="SAM" id="MobiDB-lite"/>
    </source>
</evidence>
<dbReference type="AlphaFoldDB" id="A0A8J4PX85"/>